<evidence type="ECO:0000256" key="13">
    <source>
        <dbReference type="ARBA" id="ARBA00078531"/>
    </source>
</evidence>
<evidence type="ECO:0000256" key="9">
    <source>
        <dbReference type="ARBA" id="ARBA00066884"/>
    </source>
</evidence>
<gene>
    <name evidence="15" type="primary">moeB</name>
    <name evidence="15" type="ORF">VA7868_02855</name>
</gene>
<dbReference type="NCBIfam" id="NF004281">
    <property type="entry name" value="PRK05690.1"/>
    <property type="match status" value="1"/>
</dbReference>
<dbReference type="InterPro" id="IPR045886">
    <property type="entry name" value="ThiF/MoeB/HesA"/>
</dbReference>
<keyword evidence="5" id="KW-0067">ATP-binding</keyword>
<dbReference type="GO" id="GO:0061605">
    <property type="term" value="F:molybdopterin-synthase adenylyltransferase activity"/>
    <property type="evidence" value="ECO:0007669"/>
    <property type="project" value="UniProtKB-EC"/>
</dbReference>
<dbReference type="Proteomes" id="UP000184608">
    <property type="component" value="Unassembled WGS sequence"/>
</dbReference>
<accession>A0A1M5ZKW1</accession>
<dbReference type="EMBL" id="FQXZ01000032">
    <property type="protein sequence ID" value="SHI24779.1"/>
    <property type="molecule type" value="Genomic_DNA"/>
</dbReference>
<dbReference type="STRING" id="1216006.VA7868_02855"/>
<sequence length="260" mass="28810">MKKQKTPEQDIAELSDEEILRYNRHISLKGFDFSGQESLKSSRVLIIGAGGLGCASSQYLACAGIGVITLVDDDQVELSNLQRQVLHTDNDIGRLKVESAKASLQQLNPHIDIRTVAQRLSSGELSELIQRHDAVIDASDNLDTRNQINQQCYRHQTPLISGAAIRMEGFLSVFTYHDDEPCYQCFSHLFGAHAPTCAENGVLSPVVGIIGSMQALEVIKVLTNYGQPLRQKVLLFDAFKMSWREMKLPQNPACPVCAQQ</sequence>
<proteinExistence type="inferred from homology"/>
<dbReference type="EC" id="2.7.7.80" evidence="9"/>
<evidence type="ECO:0000256" key="2">
    <source>
        <dbReference type="ARBA" id="ARBA00009919"/>
    </source>
</evidence>
<dbReference type="GO" id="GO:0005524">
    <property type="term" value="F:ATP binding"/>
    <property type="evidence" value="ECO:0007669"/>
    <property type="project" value="UniProtKB-KW"/>
</dbReference>
<dbReference type="FunFam" id="3.40.50.720:FF:000033">
    <property type="entry name" value="Adenylyltransferase and sulfurtransferase MOCS3"/>
    <property type="match status" value="1"/>
</dbReference>
<comment type="pathway">
    <text evidence="1">Cofactor biosynthesis; molybdopterin biosynthesis.</text>
</comment>
<evidence type="ECO:0000256" key="6">
    <source>
        <dbReference type="ARBA" id="ARBA00052218"/>
    </source>
</evidence>
<evidence type="ECO:0000313" key="16">
    <source>
        <dbReference type="Proteomes" id="UP000184608"/>
    </source>
</evidence>
<dbReference type="PANTHER" id="PTHR10953">
    <property type="entry name" value="UBIQUITIN-ACTIVATING ENZYME E1"/>
    <property type="match status" value="1"/>
</dbReference>
<dbReference type="InterPro" id="IPR000594">
    <property type="entry name" value="ThiF_NAD_FAD-bd"/>
</dbReference>
<evidence type="ECO:0000256" key="4">
    <source>
        <dbReference type="ARBA" id="ARBA00022741"/>
    </source>
</evidence>
<organism evidence="15 16">
    <name type="scientific">Vibrio aerogenes CECT 7868</name>
    <dbReference type="NCBI Taxonomy" id="1216006"/>
    <lineage>
        <taxon>Bacteria</taxon>
        <taxon>Pseudomonadati</taxon>
        <taxon>Pseudomonadota</taxon>
        <taxon>Gammaproteobacteria</taxon>
        <taxon>Vibrionales</taxon>
        <taxon>Vibrionaceae</taxon>
        <taxon>Vibrio</taxon>
    </lineage>
</organism>
<dbReference type="SUPFAM" id="SSF69572">
    <property type="entry name" value="Activating enzymes of the ubiquitin-like proteins"/>
    <property type="match status" value="1"/>
</dbReference>
<comment type="catalytic activity">
    <reaction evidence="6">
        <text>[molybdopterin-synthase sulfur-carrier protein]-C-terminal Gly-Gly + ATP + H(+) = [molybdopterin-synthase sulfur-carrier protein]-C-terminal Gly-Gly-AMP + diphosphate</text>
        <dbReference type="Rhea" id="RHEA:43616"/>
        <dbReference type="Rhea" id="RHEA-COMP:12159"/>
        <dbReference type="Rhea" id="RHEA-COMP:12202"/>
        <dbReference type="ChEBI" id="CHEBI:15378"/>
        <dbReference type="ChEBI" id="CHEBI:30616"/>
        <dbReference type="ChEBI" id="CHEBI:33019"/>
        <dbReference type="ChEBI" id="CHEBI:90618"/>
        <dbReference type="ChEBI" id="CHEBI:90778"/>
        <dbReference type="EC" id="2.7.7.80"/>
    </reaction>
</comment>
<evidence type="ECO:0000256" key="3">
    <source>
        <dbReference type="ARBA" id="ARBA00022679"/>
    </source>
</evidence>
<feature type="domain" description="THIF-type NAD/FAD binding fold" evidence="14">
    <location>
        <begin position="22"/>
        <end position="256"/>
    </location>
</feature>
<keyword evidence="15" id="KW-0548">Nucleotidyltransferase</keyword>
<dbReference type="GO" id="GO:0006777">
    <property type="term" value="P:Mo-molybdopterin cofactor biosynthetic process"/>
    <property type="evidence" value="ECO:0007669"/>
    <property type="project" value="InterPro"/>
</dbReference>
<evidence type="ECO:0000256" key="7">
    <source>
        <dbReference type="ARBA" id="ARBA00055169"/>
    </source>
</evidence>
<dbReference type="OrthoDB" id="9804286at2"/>
<dbReference type="InterPro" id="IPR012730">
    <property type="entry name" value="Mopterin_Synthase_Sase_MoeB"/>
</dbReference>
<dbReference type="Pfam" id="PF00899">
    <property type="entry name" value="ThiF"/>
    <property type="match status" value="1"/>
</dbReference>
<dbReference type="GO" id="GO:0008146">
    <property type="term" value="F:sulfotransferase activity"/>
    <property type="evidence" value="ECO:0007669"/>
    <property type="project" value="TreeGrafter"/>
</dbReference>
<comment type="function">
    <text evidence="7">Catalyzes the adenylation by ATP of the carboxyl group of the C-terminal glycine of sulfur carrier protein MoaD.</text>
</comment>
<evidence type="ECO:0000256" key="5">
    <source>
        <dbReference type="ARBA" id="ARBA00022840"/>
    </source>
</evidence>
<evidence type="ECO:0000256" key="12">
    <source>
        <dbReference type="ARBA" id="ARBA00075328"/>
    </source>
</evidence>
<dbReference type="CDD" id="cd00757">
    <property type="entry name" value="ThiF_MoeB_HesA_family"/>
    <property type="match status" value="1"/>
</dbReference>
<dbReference type="InterPro" id="IPR035985">
    <property type="entry name" value="Ubiquitin-activating_enz"/>
</dbReference>
<evidence type="ECO:0000256" key="11">
    <source>
        <dbReference type="ARBA" id="ARBA00075110"/>
    </source>
</evidence>
<keyword evidence="3 15" id="KW-0808">Transferase</keyword>
<dbReference type="PANTHER" id="PTHR10953:SF194">
    <property type="entry name" value="MOLYBDOPTERIN-SYNTHASE ADENYLYLTRANSFERASE"/>
    <property type="match status" value="1"/>
</dbReference>
<keyword evidence="16" id="KW-1185">Reference proteome</keyword>
<evidence type="ECO:0000313" key="15">
    <source>
        <dbReference type="EMBL" id="SHI24779.1"/>
    </source>
</evidence>
<dbReference type="AlphaFoldDB" id="A0A1M5ZKW1"/>
<comment type="subunit">
    <text evidence="8">Homodimer. Forms a stable heterotetrameric complex of 2 MoeB and 2 MoaD during adenylation of MoaD.</text>
</comment>
<dbReference type="GO" id="GO:0005829">
    <property type="term" value="C:cytosol"/>
    <property type="evidence" value="ECO:0007669"/>
    <property type="project" value="TreeGrafter"/>
</dbReference>
<dbReference type="Gene3D" id="3.40.50.720">
    <property type="entry name" value="NAD(P)-binding Rossmann-like Domain"/>
    <property type="match status" value="1"/>
</dbReference>
<dbReference type="RefSeq" id="WP_073604494.1">
    <property type="nucleotide sequence ID" value="NZ_FQXZ01000032.1"/>
</dbReference>
<evidence type="ECO:0000256" key="1">
    <source>
        <dbReference type="ARBA" id="ARBA00005046"/>
    </source>
</evidence>
<keyword evidence="4" id="KW-0547">Nucleotide-binding</keyword>
<dbReference type="GO" id="GO:0008641">
    <property type="term" value="F:ubiquitin-like modifier activating enzyme activity"/>
    <property type="evidence" value="ECO:0007669"/>
    <property type="project" value="InterPro"/>
</dbReference>
<protein>
    <recommendedName>
        <fullName evidence="10">Molybdopterin-synthase adenylyltransferase</fullName>
        <ecNumber evidence="9">2.7.7.80</ecNumber>
    </recommendedName>
    <alternativeName>
        <fullName evidence="13">MoaD protein adenylase</fullName>
    </alternativeName>
    <alternativeName>
        <fullName evidence="11">Molybdopterin-converting factor subunit 1 adenylase</fullName>
    </alternativeName>
    <alternativeName>
        <fullName evidence="12">Sulfur carrier protein MoaD adenylyltransferase</fullName>
    </alternativeName>
</protein>
<evidence type="ECO:0000256" key="8">
    <source>
        <dbReference type="ARBA" id="ARBA00063809"/>
    </source>
</evidence>
<evidence type="ECO:0000259" key="14">
    <source>
        <dbReference type="Pfam" id="PF00899"/>
    </source>
</evidence>
<dbReference type="GO" id="GO:0004792">
    <property type="term" value="F:thiosulfate-cyanide sulfurtransferase activity"/>
    <property type="evidence" value="ECO:0007669"/>
    <property type="project" value="TreeGrafter"/>
</dbReference>
<comment type="similarity">
    <text evidence="2">Belongs to the HesA/MoeB/ThiF family.</text>
</comment>
<name>A0A1M5ZKW1_9VIBR</name>
<dbReference type="NCBIfam" id="TIGR02355">
    <property type="entry name" value="moeB"/>
    <property type="match status" value="1"/>
</dbReference>
<evidence type="ECO:0000256" key="10">
    <source>
        <dbReference type="ARBA" id="ARBA00073635"/>
    </source>
</evidence>
<reference evidence="15 16" key="1">
    <citation type="submission" date="2016-11" db="EMBL/GenBank/DDBJ databases">
        <authorList>
            <person name="Jaros S."/>
            <person name="Januszkiewicz K."/>
            <person name="Wedrychowicz H."/>
        </authorList>
    </citation>
    <scope>NUCLEOTIDE SEQUENCE [LARGE SCALE GENOMIC DNA]</scope>
    <source>
        <strain evidence="15 16">CECT 7868</strain>
    </source>
</reference>